<keyword evidence="2" id="KW-1185">Reference proteome</keyword>
<proteinExistence type="predicted"/>
<name>A0ACC1MMV3_9HYPO</name>
<reference evidence="1" key="1">
    <citation type="submission" date="2022-08" db="EMBL/GenBank/DDBJ databases">
        <title>Genome Sequence of Lecanicillium fungicola.</title>
        <authorList>
            <person name="Buettner E."/>
        </authorList>
    </citation>
    <scope>NUCLEOTIDE SEQUENCE</scope>
    <source>
        <strain evidence="1">Babe33</strain>
    </source>
</reference>
<sequence length="137" mass="14567">MDLGATETIDYKKESIIEWVEKAPAAREVGAVFDCVGGKVLGTCWSAVEEGGVLISVTGDPGKEKPESTTKSMATAKWVLVEPNGSQLQSISDLITGKGRCVTKVDSILDFADFQTAFDKVEAKKANGKVVIKVADD</sequence>
<evidence type="ECO:0000313" key="1">
    <source>
        <dbReference type="EMBL" id="KAJ2967966.1"/>
    </source>
</evidence>
<protein>
    <submittedName>
        <fullName evidence="1">Uncharacterized protein</fullName>
    </submittedName>
</protein>
<dbReference type="Proteomes" id="UP001143910">
    <property type="component" value="Unassembled WGS sequence"/>
</dbReference>
<accession>A0ACC1MMV3</accession>
<evidence type="ECO:0000313" key="2">
    <source>
        <dbReference type="Proteomes" id="UP001143910"/>
    </source>
</evidence>
<gene>
    <name evidence="1" type="ORF">NQ176_g9411</name>
</gene>
<dbReference type="EMBL" id="JANJQO010002139">
    <property type="protein sequence ID" value="KAJ2967966.1"/>
    <property type="molecule type" value="Genomic_DNA"/>
</dbReference>
<organism evidence="1 2">
    <name type="scientific">Zarea fungicola</name>
    <dbReference type="NCBI Taxonomy" id="93591"/>
    <lineage>
        <taxon>Eukaryota</taxon>
        <taxon>Fungi</taxon>
        <taxon>Dikarya</taxon>
        <taxon>Ascomycota</taxon>
        <taxon>Pezizomycotina</taxon>
        <taxon>Sordariomycetes</taxon>
        <taxon>Hypocreomycetidae</taxon>
        <taxon>Hypocreales</taxon>
        <taxon>Cordycipitaceae</taxon>
        <taxon>Zarea</taxon>
    </lineage>
</organism>
<comment type="caution">
    <text evidence="1">The sequence shown here is derived from an EMBL/GenBank/DDBJ whole genome shotgun (WGS) entry which is preliminary data.</text>
</comment>